<dbReference type="AlphaFoldDB" id="A0A511CG65"/>
<name>A0A511CG65_9FLAO</name>
<evidence type="ECO:0000313" key="3">
    <source>
        <dbReference type="EMBL" id="GEL10863.1"/>
    </source>
</evidence>
<dbReference type="PANTHER" id="PTHR13966">
    <property type="entry name" value="ENDONUCLEASE RELATED"/>
    <property type="match status" value="1"/>
</dbReference>
<dbReference type="Pfam" id="PF01223">
    <property type="entry name" value="Endonuclease_NS"/>
    <property type="match status" value="1"/>
</dbReference>
<protein>
    <recommendedName>
        <fullName evidence="2">DNA/RNA non-specific endonuclease/pyrophosphatase/phosphodiesterase domain-containing protein</fullName>
    </recommendedName>
</protein>
<sequence>MHEFNSGIWSRLEQKIRFWAVKYNGLLIVTGGVLKGSLKTIGDEEVVVPNYFYKIALNYSNGNCKMIAFLVPNEKSSKPIFDYVVAVDKIESITGIDFFPKLEDKLENNLEKNVNISSWFAK</sequence>
<reference evidence="3 4" key="1">
    <citation type="submission" date="2019-07" db="EMBL/GenBank/DDBJ databases">
        <title>Whole genome shotgun sequence of Flavobacterium glycines NBRC 105008.</title>
        <authorList>
            <person name="Hosoyama A."/>
            <person name="Uohara A."/>
            <person name="Ohji S."/>
            <person name="Ichikawa N."/>
        </authorList>
    </citation>
    <scope>NUCLEOTIDE SEQUENCE [LARGE SCALE GENOMIC DNA]</scope>
    <source>
        <strain evidence="3 4">NBRC 105008</strain>
    </source>
</reference>
<accession>A0A511CG65</accession>
<dbReference type="PANTHER" id="PTHR13966:SF5">
    <property type="entry name" value="ENDONUCLEASE G, MITOCHONDRIAL"/>
    <property type="match status" value="1"/>
</dbReference>
<dbReference type="GO" id="GO:0004519">
    <property type="term" value="F:endonuclease activity"/>
    <property type="evidence" value="ECO:0007669"/>
    <property type="project" value="TreeGrafter"/>
</dbReference>
<feature type="binding site" evidence="1">
    <location>
        <position position="5"/>
    </location>
    <ligand>
        <name>Mg(2+)</name>
        <dbReference type="ChEBI" id="CHEBI:18420"/>
        <note>catalytic</note>
    </ligand>
</feature>
<dbReference type="GO" id="GO:0046872">
    <property type="term" value="F:metal ion binding"/>
    <property type="evidence" value="ECO:0007669"/>
    <property type="project" value="UniProtKB-KW"/>
</dbReference>
<dbReference type="InterPro" id="IPR001604">
    <property type="entry name" value="Endo_G_ENPP1-like_dom"/>
</dbReference>
<dbReference type="GO" id="GO:0016787">
    <property type="term" value="F:hydrolase activity"/>
    <property type="evidence" value="ECO:0007669"/>
    <property type="project" value="InterPro"/>
</dbReference>
<proteinExistence type="predicted"/>
<dbReference type="EMBL" id="BJVF01000001">
    <property type="protein sequence ID" value="GEL10863.1"/>
    <property type="molecule type" value="Genomic_DNA"/>
</dbReference>
<dbReference type="Proteomes" id="UP000321579">
    <property type="component" value="Unassembled WGS sequence"/>
</dbReference>
<comment type="caution">
    <text evidence="3">The sequence shown here is derived from an EMBL/GenBank/DDBJ whole genome shotgun (WGS) entry which is preliminary data.</text>
</comment>
<dbReference type="InterPro" id="IPR040255">
    <property type="entry name" value="Non-specific_endonuclease"/>
</dbReference>
<dbReference type="InterPro" id="IPR044929">
    <property type="entry name" value="DNA/RNA_non-sp_Endonuclease_sf"/>
</dbReference>
<dbReference type="SUPFAM" id="SSF54060">
    <property type="entry name" value="His-Me finger endonucleases"/>
    <property type="match status" value="1"/>
</dbReference>
<evidence type="ECO:0000256" key="1">
    <source>
        <dbReference type="PIRSR" id="PIRSR640255-2"/>
    </source>
</evidence>
<keyword evidence="1" id="KW-0479">Metal-binding</keyword>
<dbReference type="InterPro" id="IPR044925">
    <property type="entry name" value="His-Me_finger_sf"/>
</dbReference>
<evidence type="ECO:0000259" key="2">
    <source>
        <dbReference type="Pfam" id="PF01223"/>
    </source>
</evidence>
<dbReference type="GO" id="GO:0003676">
    <property type="term" value="F:nucleic acid binding"/>
    <property type="evidence" value="ECO:0007669"/>
    <property type="project" value="InterPro"/>
</dbReference>
<organism evidence="3 4">
    <name type="scientific">Flavobacterium glycines</name>
    <dbReference type="NCBI Taxonomy" id="551990"/>
    <lineage>
        <taxon>Bacteria</taxon>
        <taxon>Pseudomonadati</taxon>
        <taxon>Bacteroidota</taxon>
        <taxon>Flavobacteriia</taxon>
        <taxon>Flavobacteriales</taxon>
        <taxon>Flavobacteriaceae</taxon>
        <taxon>Flavobacterium</taxon>
    </lineage>
</organism>
<gene>
    <name evidence="3" type="ORF">FGL01_16020</name>
</gene>
<evidence type="ECO:0000313" key="4">
    <source>
        <dbReference type="Proteomes" id="UP000321579"/>
    </source>
</evidence>
<dbReference type="Gene3D" id="3.40.570.10">
    <property type="entry name" value="Extracellular Endonuclease, subunit A"/>
    <property type="match status" value="1"/>
</dbReference>
<feature type="domain" description="DNA/RNA non-specific endonuclease/pyrophosphatase/phosphodiesterase" evidence="2">
    <location>
        <begin position="2"/>
        <end position="104"/>
    </location>
</feature>